<gene>
    <name evidence="1" type="ORF">F442_07280</name>
</gene>
<reference evidence="1 2" key="1">
    <citation type="submission" date="2013-11" db="EMBL/GenBank/DDBJ databases">
        <title>The Genome Sequence of Phytophthora parasitica P10297.</title>
        <authorList>
            <consortium name="The Broad Institute Genomics Platform"/>
            <person name="Russ C."/>
            <person name="Tyler B."/>
            <person name="Panabieres F."/>
            <person name="Shan W."/>
            <person name="Tripathy S."/>
            <person name="Grunwald N."/>
            <person name="Machado M."/>
            <person name="Johnson C.S."/>
            <person name="Walker B."/>
            <person name="Young S.K."/>
            <person name="Zeng Q."/>
            <person name="Gargeya S."/>
            <person name="Fitzgerald M."/>
            <person name="Haas B."/>
            <person name="Abouelleil A."/>
            <person name="Allen A.W."/>
            <person name="Alvarado L."/>
            <person name="Arachchi H.M."/>
            <person name="Berlin A.M."/>
            <person name="Chapman S.B."/>
            <person name="Gainer-Dewar J."/>
            <person name="Goldberg J."/>
            <person name="Griggs A."/>
            <person name="Gujja S."/>
            <person name="Hansen M."/>
            <person name="Howarth C."/>
            <person name="Imamovic A."/>
            <person name="Ireland A."/>
            <person name="Larimer J."/>
            <person name="McCowan C."/>
            <person name="Murphy C."/>
            <person name="Pearson M."/>
            <person name="Poon T.W."/>
            <person name="Priest M."/>
            <person name="Roberts A."/>
            <person name="Saif S."/>
            <person name="Shea T."/>
            <person name="Sisk P."/>
            <person name="Sykes S."/>
            <person name="Wortman J."/>
            <person name="Nusbaum C."/>
            <person name="Birren B."/>
        </authorList>
    </citation>
    <scope>NUCLEOTIDE SEQUENCE [LARGE SCALE GENOMIC DNA]</scope>
    <source>
        <strain evidence="1 2">P10297</strain>
    </source>
</reference>
<sequence length="136" mass="15542">MATVNGFILHRIVMKQKRERVPSHAEYMRRLQVELLAVTAVGFRSNRYCEDLVNTPLQSQEHVLRSTKELYEAKSGRRKGDKKHRKVLIIMGRYVPLCNTVRRTEAGSTLTCSQIWHGSWAGGAAIPSHLRKENSV</sequence>
<accession>W2ZGP3</accession>
<evidence type="ECO:0008006" key="3">
    <source>
        <dbReference type="Google" id="ProtNLM"/>
    </source>
</evidence>
<evidence type="ECO:0000313" key="1">
    <source>
        <dbReference type="EMBL" id="ETP46483.1"/>
    </source>
</evidence>
<comment type="caution">
    <text evidence="1">The sequence shown here is derived from an EMBL/GenBank/DDBJ whole genome shotgun (WGS) entry which is preliminary data.</text>
</comment>
<evidence type="ECO:0000313" key="2">
    <source>
        <dbReference type="Proteomes" id="UP000018948"/>
    </source>
</evidence>
<dbReference type="AlphaFoldDB" id="W2ZGP3"/>
<organism evidence="1 2">
    <name type="scientific">Phytophthora nicotianae P10297</name>
    <dbReference type="NCBI Taxonomy" id="1317064"/>
    <lineage>
        <taxon>Eukaryota</taxon>
        <taxon>Sar</taxon>
        <taxon>Stramenopiles</taxon>
        <taxon>Oomycota</taxon>
        <taxon>Peronosporomycetes</taxon>
        <taxon>Peronosporales</taxon>
        <taxon>Peronosporaceae</taxon>
        <taxon>Phytophthora</taxon>
    </lineage>
</organism>
<dbReference type="EMBL" id="ANIY01001506">
    <property type="protein sequence ID" value="ETP46483.1"/>
    <property type="molecule type" value="Genomic_DNA"/>
</dbReference>
<proteinExistence type="predicted"/>
<dbReference type="OrthoDB" id="128286at2759"/>
<name>W2ZGP3_PHYNI</name>
<dbReference type="Proteomes" id="UP000018948">
    <property type="component" value="Unassembled WGS sequence"/>
</dbReference>
<protein>
    <recommendedName>
        <fullName evidence="3">PiggyBac transposable element-derived protein domain-containing protein</fullName>
    </recommendedName>
</protein>